<feature type="transmembrane region" description="Helical" evidence="12">
    <location>
        <begin position="40"/>
        <end position="57"/>
    </location>
</feature>
<dbReference type="EMBL" id="CP014859">
    <property type="protein sequence ID" value="AOS62961.1"/>
    <property type="molecule type" value="Genomic_DNA"/>
</dbReference>
<dbReference type="Proteomes" id="UP000095210">
    <property type="component" value="Chromosome"/>
</dbReference>
<keyword evidence="14" id="KW-1185">Reference proteome</keyword>
<evidence type="ECO:0000256" key="4">
    <source>
        <dbReference type="ARBA" id="ARBA00022679"/>
    </source>
</evidence>
<evidence type="ECO:0000256" key="9">
    <source>
        <dbReference type="ARBA" id="ARBA00023209"/>
    </source>
</evidence>
<comment type="subcellular location">
    <subcellularLocation>
        <location evidence="1">Membrane</location>
        <topology evidence="1">Multi-pass membrane protein</topology>
    </subcellularLocation>
</comment>
<evidence type="ECO:0000256" key="2">
    <source>
        <dbReference type="ARBA" id="ARBA00010441"/>
    </source>
</evidence>
<dbReference type="InterPro" id="IPR000462">
    <property type="entry name" value="CDP-OH_P_trans"/>
</dbReference>
<dbReference type="GO" id="GO:0046474">
    <property type="term" value="P:glycerophospholipid biosynthetic process"/>
    <property type="evidence" value="ECO:0007669"/>
    <property type="project" value="TreeGrafter"/>
</dbReference>
<accession>A0AAC9HQ57</accession>
<keyword evidence="9" id="KW-0594">Phospholipid biosynthesis</keyword>
<dbReference type="KEGG" id="ahm:TL08_10735"/>
<dbReference type="EC" id="2.7.8.5" evidence="13"/>
<dbReference type="AlphaFoldDB" id="A0AAC9HQ57"/>
<evidence type="ECO:0000256" key="6">
    <source>
        <dbReference type="ARBA" id="ARBA00022989"/>
    </source>
</evidence>
<keyword evidence="4 11" id="KW-0808">Transferase</keyword>
<dbReference type="PANTHER" id="PTHR14269:SF62">
    <property type="entry name" value="CDP-DIACYLGLYCEROL--GLYCEROL-3-PHOSPHATE 3-PHOSPHATIDYLTRANSFERASE 1, CHLOROPLASTIC"/>
    <property type="match status" value="1"/>
</dbReference>
<dbReference type="Gene3D" id="1.20.120.1760">
    <property type="match status" value="1"/>
</dbReference>
<gene>
    <name evidence="13" type="ORF">TL08_10735</name>
</gene>
<dbReference type="GO" id="GO:0008444">
    <property type="term" value="F:CDP-diacylglycerol-glycerol-3-phosphate 3-phosphatidyltransferase activity"/>
    <property type="evidence" value="ECO:0007669"/>
    <property type="project" value="UniProtKB-EC"/>
</dbReference>
<keyword evidence="10" id="KW-1208">Phospholipid metabolism</keyword>
<name>A0AAC9HQ57_9PSEU</name>
<feature type="transmembrane region" description="Helical" evidence="12">
    <location>
        <begin position="152"/>
        <end position="171"/>
    </location>
</feature>
<keyword evidence="6 12" id="KW-1133">Transmembrane helix</keyword>
<evidence type="ECO:0000256" key="10">
    <source>
        <dbReference type="ARBA" id="ARBA00023264"/>
    </source>
</evidence>
<organism evidence="13 14">
    <name type="scientific">Actinoalloteichus hymeniacidonis</name>
    <dbReference type="NCBI Taxonomy" id="340345"/>
    <lineage>
        <taxon>Bacteria</taxon>
        <taxon>Bacillati</taxon>
        <taxon>Actinomycetota</taxon>
        <taxon>Actinomycetes</taxon>
        <taxon>Pseudonocardiales</taxon>
        <taxon>Pseudonocardiaceae</taxon>
        <taxon>Actinoalloteichus</taxon>
    </lineage>
</organism>
<dbReference type="PANTHER" id="PTHR14269">
    <property type="entry name" value="CDP-DIACYLGLYCEROL--GLYCEROL-3-PHOSPHATE 3-PHOSPHATIDYLTRANSFERASE-RELATED"/>
    <property type="match status" value="1"/>
</dbReference>
<dbReference type="GO" id="GO:0016020">
    <property type="term" value="C:membrane"/>
    <property type="evidence" value="ECO:0007669"/>
    <property type="project" value="UniProtKB-SubCell"/>
</dbReference>
<dbReference type="Pfam" id="PF01066">
    <property type="entry name" value="CDP-OH_P_transf"/>
    <property type="match status" value="1"/>
</dbReference>
<feature type="transmembrane region" description="Helical" evidence="12">
    <location>
        <begin position="120"/>
        <end position="140"/>
    </location>
</feature>
<dbReference type="InterPro" id="IPR050324">
    <property type="entry name" value="CDP-alcohol_PTase-I"/>
</dbReference>
<proteinExistence type="inferred from homology"/>
<evidence type="ECO:0000313" key="13">
    <source>
        <dbReference type="EMBL" id="AOS62961.1"/>
    </source>
</evidence>
<dbReference type="InterPro" id="IPR043130">
    <property type="entry name" value="CDP-OH_PTrfase_TM_dom"/>
</dbReference>
<reference evidence="14" key="1">
    <citation type="submission" date="2016-03" db="EMBL/GenBank/DDBJ databases">
        <title>Complete genome sequence of the type strain Actinoalloteichus hymeniacidonis DSM 45092.</title>
        <authorList>
            <person name="Schaffert L."/>
            <person name="Albersmeier A."/>
            <person name="Winkler A."/>
            <person name="Kalinowski J."/>
            <person name="Zotchev S."/>
            <person name="Ruckert C."/>
        </authorList>
    </citation>
    <scope>NUCLEOTIDE SEQUENCE [LARGE SCALE GENOMIC DNA]</scope>
    <source>
        <strain evidence="14">HPA177(T) (DSM 45092(T))</strain>
    </source>
</reference>
<keyword evidence="3" id="KW-0444">Lipid biosynthesis</keyword>
<dbReference type="InterPro" id="IPR048254">
    <property type="entry name" value="CDP_ALCOHOL_P_TRANSF_CS"/>
</dbReference>
<protein>
    <submittedName>
        <fullName evidence="13">Phosphatidylglycerophosphate synthase</fullName>
        <ecNumber evidence="13">2.7.8.5</ecNumber>
    </submittedName>
</protein>
<evidence type="ECO:0000256" key="1">
    <source>
        <dbReference type="ARBA" id="ARBA00004141"/>
    </source>
</evidence>
<feature type="transmembrane region" description="Helical" evidence="12">
    <location>
        <begin position="177"/>
        <end position="205"/>
    </location>
</feature>
<evidence type="ECO:0000256" key="8">
    <source>
        <dbReference type="ARBA" id="ARBA00023136"/>
    </source>
</evidence>
<keyword evidence="8 12" id="KW-0472">Membrane</keyword>
<keyword evidence="5 12" id="KW-0812">Transmembrane</keyword>
<evidence type="ECO:0000256" key="3">
    <source>
        <dbReference type="ARBA" id="ARBA00022516"/>
    </source>
</evidence>
<evidence type="ECO:0000256" key="11">
    <source>
        <dbReference type="RuleBase" id="RU003750"/>
    </source>
</evidence>
<evidence type="ECO:0000256" key="7">
    <source>
        <dbReference type="ARBA" id="ARBA00023098"/>
    </source>
</evidence>
<evidence type="ECO:0000313" key="14">
    <source>
        <dbReference type="Proteomes" id="UP000095210"/>
    </source>
</evidence>
<keyword evidence="7" id="KW-0443">Lipid metabolism</keyword>
<dbReference type="PROSITE" id="PS00379">
    <property type="entry name" value="CDP_ALCOHOL_P_TRANSF"/>
    <property type="match status" value="1"/>
</dbReference>
<evidence type="ECO:0000256" key="12">
    <source>
        <dbReference type="SAM" id="Phobius"/>
    </source>
</evidence>
<comment type="similarity">
    <text evidence="2 11">Belongs to the CDP-alcohol phosphatidyltransferase class-I family.</text>
</comment>
<sequence>MGGDTGIARPSGAEAFLGPEFGDGIWNAIRRDRLLTVPNLLSLLRLVGVPLFLWLLLGPQYDMLALLVLVVSGITDWLDGKIARWLNQSSALGALLDPSVDRLYILSTLIAFMIRGIVPWWLVAVLVAREIVLVGALLMLRHNGFGPPQVHYLGKAATFTLLYAFPLLLLAEGDSAFAAVASPFGLAFTAWGCLLYLWSGALYLIQFGGAIRRVRRAPMERAAS</sequence>
<evidence type="ECO:0000256" key="5">
    <source>
        <dbReference type="ARBA" id="ARBA00022692"/>
    </source>
</evidence>